<evidence type="ECO:0000313" key="6">
    <source>
        <dbReference type="Proteomes" id="UP000007364"/>
    </source>
</evidence>
<name>K2QI40_9FLAO</name>
<dbReference type="InterPro" id="IPR018060">
    <property type="entry name" value="HTH_AraC"/>
</dbReference>
<dbReference type="PATRIC" id="fig|555500.3.peg.2659"/>
<dbReference type="PANTHER" id="PTHR47893">
    <property type="entry name" value="REGULATORY PROTEIN PCHR"/>
    <property type="match status" value="1"/>
</dbReference>
<evidence type="ECO:0000313" key="5">
    <source>
        <dbReference type="EMBL" id="EKF54377.1"/>
    </source>
</evidence>
<accession>K2QI40</accession>
<comment type="caution">
    <text evidence="5">The sequence shown here is derived from an EMBL/GenBank/DDBJ whole genome shotgun (WGS) entry which is preliminary data.</text>
</comment>
<dbReference type="EMBL" id="AMSG01000023">
    <property type="protein sequence ID" value="EKF54377.1"/>
    <property type="molecule type" value="Genomic_DNA"/>
</dbReference>
<evidence type="ECO:0000256" key="2">
    <source>
        <dbReference type="ARBA" id="ARBA00023125"/>
    </source>
</evidence>
<dbReference type="InterPro" id="IPR053142">
    <property type="entry name" value="PchR_regulatory_protein"/>
</dbReference>
<dbReference type="GO" id="GO:0043565">
    <property type="term" value="F:sequence-specific DNA binding"/>
    <property type="evidence" value="ECO:0007669"/>
    <property type="project" value="InterPro"/>
</dbReference>
<keyword evidence="3" id="KW-0804">Transcription</keyword>
<dbReference type="PROSITE" id="PS01124">
    <property type="entry name" value="HTH_ARAC_FAMILY_2"/>
    <property type="match status" value="1"/>
</dbReference>
<dbReference type="PRINTS" id="PR00032">
    <property type="entry name" value="HTHARAC"/>
</dbReference>
<dbReference type="GO" id="GO:0003700">
    <property type="term" value="F:DNA-binding transcription factor activity"/>
    <property type="evidence" value="ECO:0007669"/>
    <property type="project" value="InterPro"/>
</dbReference>
<reference evidence="5 6" key="1">
    <citation type="journal article" date="2012" name="J. Bacteriol.">
        <title>Genome Sequence of Galbibacter marinum Type Strain ck-I2-15.</title>
        <authorList>
            <person name="Lai Q."/>
            <person name="Li C."/>
            <person name="Shao Z."/>
        </authorList>
    </citation>
    <scope>NUCLEOTIDE SEQUENCE [LARGE SCALE GENOMIC DNA]</scope>
    <source>
        <strain evidence="6">ck-I2-15</strain>
    </source>
</reference>
<dbReference type="Gene3D" id="1.10.10.60">
    <property type="entry name" value="Homeodomain-like"/>
    <property type="match status" value="2"/>
</dbReference>
<dbReference type="Proteomes" id="UP000007364">
    <property type="component" value="Unassembled WGS sequence"/>
</dbReference>
<sequence>MLEVFKSNSELTKFNFGDHTESMDDCTRELISCFKESNFSGRFTEWMYEDFKVSHSVITCDKAMKLISGCVDATIEMIFVLHGDLKAILSCPGERQCFKYNTHNLINCPCGRSIIEFGSGKTQIVSIQLTPALFKNFMPSSEIFESFNTLFEKQQSGYLLERNLAISLPIQMILDDIINCPWKGHFRKLFLYSKALELFLLQLKQCRFNGDGCSLSDDDALKIQQAKHYVLNNYNQHITIPGLAKRIGTNEFTLKKGFKELVGTTVFGYINDIKMNKAKQMLTNQNLSISQVSEYIGYKNPQHFSTAFKKKFGVIPSKFKGS</sequence>
<evidence type="ECO:0000256" key="1">
    <source>
        <dbReference type="ARBA" id="ARBA00023015"/>
    </source>
</evidence>
<organism evidence="5 6">
    <name type="scientific">Galbibacter marinus</name>
    <dbReference type="NCBI Taxonomy" id="555500"/>
    <lineage>
        <taxon>Bacteria</taxon>
        <taxon>Pseudomonadati</taxon>
        <taxon>Bacteroidota</taxon>
        <taxon>Flavobacteriia</taxon>
        <taxon>Flavobacteriales</taxon>
        <taxon>Flavobacteriaceae</taxon>
        <taxon>Galbibacter</taxon>
    </lineage>
</organism>
<evidence type="ECO:0000256" key="3">
    <source>
        <dbReference type="ARBA" id="ARBA00023163"/>
    </source>
</evidence>
<keyword evidence="2" id="KW-0238">DNA-binding</keyword>
<evidence type="ECO:0000259" key="4">
    <source>
        <dbReference type="PROSITE" id="PS01124"/>
    </source>
</evidence>
<dbReference type="Pfam" id="PF12833">
    <property type="entry name" value="HTH_18"/>
    <property type="match status" value="1"/>
</dbReference>
<dbReference type="AlphaFoldDB" id="K2QI40"/>
<dbReference type="OrthoDB" id="799767at2"/>
<feature type="domain" description="HTH araC/xylS-type" evidence="4">
    <location>
        <begin position="224"/>
        <end position="322"/>
    </location>
</feature>
<dbReference type="SUPFAM" id="SSF46689">
    <property type="entry name" value="Homeodomain-like"/>
    <property type="match status" value="2"/>
</dbReference>
<dbReference type="eggNOG" id="COG2207">
    <property type="taxonomic scope" value="Bacteria"/>
</dbReference>
<gene>
    <name evidence="5" type="ORF">I215_12893</name>
</gene>
<protein>
    <submittedName>
        <fullName evidence="5">AraC family transcriptional regulator</fullName>
    </submittedName>
</protein>
<dbReference type="InterPro" id="IPR009057">
    <property type="entry name" value="Homeodomain-like_sf"/>
</dbReference>
<dbReference type="InterPro" id="IPR020449">
    <property type="entry name" value="Tscrpt_reg_AraC-type_HTH"/>
</dbReference>
<keyword evidence="6" id="KW-1185">Reference proteome</keyword>
<dbReference type="SMART" id="SM00342">
    <property type="entry name" value="HTH_ARAC"/>
    <property type="match status" value="1"/>
</dbReference>
<proteinExistence type="predicted"/>
<dbReference type="STRING" id="555500.I215_12893"/>
<dbReference type="PANTHER" id="PTHR47893:SF1">
    <property type="entry name" value="REGULATORY PROTEIN PCHR"/>
    <property type="match status" value="1"/>
</dbReference>
<keyword evidence="1" id="KW-0805">Transcription regulation</keyword>
<dbReference type="RefSeq" id="WP_008992417.1">
    <property type="nucleotide sequence ID" value="NZ_AMSG01000023.1"/>
</dbReference>